<evidence type="ECO:0000313" key="3">
    <source>
        <dbReference type="Proteomes" id="UP001341135"/>
    </source>
</evidence>
<dbReference type="InterPro" id="IPR018194">
    <property type="entry name" value="Ni-dep_hyd_lsu_Ni_BS"/>
</dbReference>
<dbReference type="PANTHER" id="PTHR43600:SF4">
    <property type="entry name" value="CYTOSOLIC NIFE-HYDROGENASE, ALPHA SUBUNIT"/>
    <property type="match status" value="1"/>
</dbReference>
<keyword evidence="1" id="KW-0560">Oxidoreductase</keyword>
<dbReference type="SUPFAM" id="SSF56762">
    <property type="entry name" value="HydB/Nqo4-like"/>
    <property type="match status" value="1"/>
</dbReference>
<dbReference type="InterPro" id="IPR029014">
    <property type="entry name" value="NiFe-Hase_large"/>
</dbReference>
<dbReference type="Gene3D" id="1.10.645.10">
    <property type="entry name" value="Cytochrome-c3 Hydrogenase, chain B"/>
    <property type="match status" value="1"/>
</dbReference>
<dbReference type="InterPro" id="IPR001501">
    <property type="entry name" value="Ni-dep_hyd_lsu"/>
</dbReference>
<proteinExistence type="predicted"/>
<dbReference type="PANTHER" id="PTHR43600">
    <property type="entry name" value="COENZYME F420 HYDROGENASE, SUBUNIT ALPHA"/>
    <property type="match status" value="1"/>
</dbReference>
<dbReference type="PROSITE" id="PS00508">
    <property type="entry name" value="NI_HGENASE_L_2"/>
    <property type="match status" value="1"/>
</dbReference>
<reference evidence="2 3" key="1">
    <citation type="submission" date="2023-09" db="EMBL/GenBank/DDBJ databases">
        <title>Pyrofollis japonicus gen. nov. sp. nov., a novel member of the family Pyrodictiaceae isolated from the Iheya North hydrothermal field.</title>
        <authorList>
            <person name="Miyazaki U."/>
            <person name="Sanari M."/>
            <person name="Tame A."/>
            <person name="Kitajima M."/>
            <person name="Okamoto A."/>
            <person name="Sawayama S."/>
            <person name="Miyazaki J."/>
            <person name="Takai K."/>
            <person name="Nakagawa S."/>
        </authorList>
    </citation>
    <scope>NUCLEOTIDE SEQUENCE [LARGE SCALE GENOMIC DNA]</scope>
    <source>
        <strain evidence="2 3">AV2</strain>
    </source>
</reference>
<gene>
    <name evidence="2" type="ORF">PABY_11740</name>
</gene>
<name>A0ABM8IVM2_9CREN</name>
<organism evidence="2 3">
    <name type="scientific">Pyrodictium abyssi</name>
    <dbReference type="NCBI Taxonomy" id="54256"/>
    <lineage>
        <taxon>Archaea</taxon>
        <taxon>Thermoproteota</taxon>
        <taxon>Thermoprotei</taxon>
        <taxon>Desulfurococcales</taxon>
        <taxon>Pyrodictiaceae</taxon>
        <taxon>Pyrodictium</taxon>
    </lineage>
</organism>
<evidence type="ECO:0000256" key="1">
    <source>
        <dbReference type="ARBA" id="ARBA00023002"/>
    </source>
</evidence>
<dbReference type="Proteomes" id="UP001341135">
    <property type="component" value="Chromosome"/>
</dbReference>
<protein>
    <submittedName>
        <fullName evidence="2">Ni/Fe hydrogenase subunit alpha</fullName>
    </submittedName>
</protein>
<dbReference type="EMBL" id="AP028907">
    <property type="protein sequence ID" value="BES81607.1"/>
    <property type="molecule type" value="Genomic_DNA"/>
</dbReference>
<sequence>MLHARGGVPVVGSAGEKAETRKRLRKILVTLVEGHAFVVFKTGGDGRVEDVLYEGVDTRMFETMWVGMLVDELPRVTPMICGVCSATHHIASVKAVDGVRGVEAPEDAWRIRYMVNWGIHLNNQVLHPLVFGLPDFLPADVEKRSMLVLAKKYPELVKAGVKLMELGHKVVAVYGGRDIHPINAIAGGVARKPSGTEISKLRDLFAKHRGDLEVFVKTAIKIMEESKDKIGEYKPGYSYMMALAGENREYDIVNGRVRILDAKTGSVVAEFSDRTTEYLKYLKEYTVPYSYIRMVTTKWKAQSPREGTIHVSALARANIVKSYGVEWADELRDRLFEEWGRPLTHPLLATYLRVVETVAIYENISRELEKPLGDNIYTPPPRDTGEGVGIIEAPRGTLIHHYRGEEGKTTFVNIITPTAINAAAIEADLRGYFVGKKLDEMKDREVYAAAVAIARSYDPCMACATHAARLDKLPPLRIVIADENWRPVRVIKP</sequence>
<dbReference type="Pfam" id="PF00374">
    <property type="entry name" value="NiFeSe_Hases"/>
    <property type="match status" value="2"/>
</dbReference>
<accession>A0ABM8IVM2</accession>
<evidence type="ECO:0000313" key="2">
    <source>
        <dbReference type="EMBL" id="BES81607.1"/>
    </source>
</evidence>
<keyword evidence="3" id="KW-1185">Reference proteome</keyword>